<reference evidence="2" key="1">
    <citation type="journal article" date="2020" name="Stud. Mycol.">
        <title>101 Dothideomycetes genomes: a test case for predicting lifestyles and emergence of pathogens.</title>
        <authorList>
            <person name="Haridas S."/>
            <person name="Albert R."/>
            <person name="Binder M."/>
            <person name="Bloem J."/>
            <person name="Labutti K."/>
            <person name="Salamov A."/>
            <person name="Andreopoulos B."/>
            <person name="Baker S."/>
            <person name="Barry K."/>
            <person name="Bills G."/>
            <person name="Bluhm B."/>
            <person name="Cannon C."/>
            <person name="Castanera R."/>
            <person name="Culley D."/>
            <person name="Daum C."/>
            <person name="Ezra D."/>
            <person name="Gonzalez J."/>
            <person name="Henrissat B."/>
            <person name="Kuo A."/>
            <person name="Liang C."/>
            <person name="Lipzen A."/>
            <person name="Lutzoni F."/>
            <person name="Magnuson J."/>
            <person name="Mondo S."/>
            <person name="Nolan M."/>
            <person name="Ohm R."/>
            <person name="Pangilinan J."/>
            <person name="Park H.-J."/>
            <person name="Ramirez L."/>
            <person name="Alfaro M."/>
            <person name="Sun H."/>
            <person name="Tritt A."/>
            <person name="Yoshinaga Y."/>
            <person name="Zwiers L.-H."/>
            <person name="Turgeon B."/>
            <person name="Goodwin S."/>
            <person name="Spatafora J."/>
            <person name="Crous P."/>
            <person name="Grigoriev I."/>
        </authorList>
    </citation>
    <scope>NUCLEOTIDE SEQUENCE</scope>
    <source>
        <strain evidence="2">CBS 122368</strain>
    </source>
</reference>
<feature type="region of interest" description="Disordered" evidence="1">
    <location>
        <begin position="1"/>
        <end position="25"/>
    </location>
</feature>
<sequence>MKRWRAPPPLPAKAASPQRNVGHGASRSLTARSVGWISCLIDLCDACVSRLGPSQRVWVRVPKRIPEDSAGEDILP</sequence>
<evidence type="ECO:0000256" key="1">
    <source>
        <dbReference type="SAM" id="MobiDB-lite"/>
    </source>
</evidence>
<organism evidence="2 3">
    <name type="scientific">Trematosphaeria pertusa</name>
    <dbReference type="NCBI Taxonomy" id="390896"/>
    <lineage>
        <taxon>Eukaryota</taxon>
        <taxon>Fungi</taxon>
        <taxon>Dikarya</taxon>
        <taxon>Ascomycota</taxon>
        <taxon>Pezizomycotina</taxon>
        <taxon>Dothideomycetes</taxon>
        <taxon>Pleosporomycetidae</taxon>
        <taxon>Pleosporales</taxon>
        <taxon>Massarineae</taxon>
        <taxon>Trematosphaeriaceae</taxon>
        <taxon>Trematosphaeria</taxon>
    </lineage>
</organism>
<dbReference type="Proteomes" id="UP000800094">
    <property type="component" value="Unassembled WGS sequence"/>
</dbReference>
<evidence type="ECO:0000313" key="3">
    <source>
        <dbReference type="Proteomes" id="UP000800094"/>
    </source>
</evidence>
<name>A0A6A6IVD1_9PLEO</name>
<feature type="compositionally biased region" description="Pro residues" evidence="1">
    <location>
        <begin position="1"/>
        <end position="11"/>
    </location>
</feature>
<dbReference type="EMBL" id="ML987191">
    <property type="protein sequence ID" value="KAF2254037.1"/>
    <property type="molecule type" value="Genomic_DNA"/>
</dbReference>
<dbReference type="GeneID" id="54574251"/>
<keyword evidence="3" id="KW-1185">Reference proteome</keyword>
<dbReference type="RefSeq" id="XP_033689041.1">
    <property type="nucleotide sequence ID" value="XM_033820921.1"/>
</dbReference>
<protein>
    <submittedName>
        <fullName evidence="2">Uncharacterized protein</fullName>
    </submittedName>
</protein>
<gene>
    <name evidence="2" type="ORF">BU26DRAFT_234390</name>
</gene>
<accession>A0A6A6IVD1</accession>
<evidence type="ECO:0000313" key="2">
    <source>
        <dbReference type="EMBL" id="KAF2254037.1"/>
    </source>
</evidence>
<dbReference type="AlphaFoldDB" id="A0A6A6IVD1"/>
<proteinExistence type="predicted"/>